<sequence>YGGLRLNKRHSALLVVHLESPNLTPRALIGAFSGTTGPIGIVLTGPNNLDPYQSPGSIVDVIGDFGDHSLWSSQSVSK</sequence>
<evidence type="ECO:0000313" key="1">
    <source>
        <dbReference type="EMBL" id="MCG7947174.1"/>
    </source>
</evidence>
<organism evidence="1 2">
    <name type="scientific">Candidatus Thiodiazotropha taylori</name>
    <dbReference type="NCBI Taxonomy" id="2792791"/>
    <lineage>
        <taxon>Bacteria</taxon>
        <taxon>Pseudomonadati</taxon>
        <taxon>Pseudomonadota</taxon>
        <taxon>Gammaproteobacteria</taxon>
        <taxon>Chromatiales</taxon>
        <taxon>Sedimenticolaceae</taxon>
        <taxon>Candidatus Thiodiazotropha</taxon>
    </lineage>
</organism>
<comment type="caution">
    <text evidence="1">The sequence shown here is derived from an EMBL/GenBank/DDBJ whole genome shotgun (WGS) entry which is preliminary data.</text>
</comment>
<name>A0A9E4KDE8_9GAMM</name>
<reference evidence="1" key="1">
    <citation type="journal article" date="2021" name="Proc. Natl. Acad. Sci. U.S.A.">
        <title>Global biogeography of chemosynthetic symbionts reveals both localized and globally distributed symbiont groups. .</title>
        <authorList>
            <person name="Osvatic J.T."/>
            <person name="Wilkins L.G.E."/>
            <person name="Leibrecht L."/>
            <person name="Leray M."/>
            <person name="Zauner S."/>
            <person name="Polzin J."/>
            <person name="Camacho Y."/>
            <person name="Gros O."/>
            <person name="van Gils J.A."/>
            <person name="Eisen J.A."/>
            <person name="Petersen J.M."/>
            <person name="Yuen B."/>
        </authorList>
    </citation>
    <scope>NUCLEOTIDE SEQUENCE</scope>
    <source>
        <strain evidence="1">MAGclacostrist064TRANS</strain>
    </source>
</reference>
<protein>
    <submittedName>
        <fullName evidence="1">Uncharacterized protein</fullName>
    </submittedName>
</protein>
<dbReference type="AlphaFoldDB" id="A0A9E4KDE8"/>
<gene>
    <name evidence="1" type="ORF">JAZ07_12590</name>
</gene>
<proteinExistence type="predicted"/>
<evidence type="ECO:0000313" key="2">
    <source>
        <dbReference type="Proteomes" id="UP000886667"/>
    </source>
</evidence>
<accession>A0A9E4KDE8</accession>
<dbReference type="Proteomes" id="UP000886667">
    <property type="component" value="Unassembled WGS sequence"/>
</dbReference>
<feature type="non-terminal residue" evidence="1">
    <location>
        <position position="1"/>
    </location>
</feature>
<dbReference type="EMBL" id="JAEPCM010000444">
    <property type="protein sequence ID" value="MCG7947174.1"/>
    <property type="molecule type" value="Genomic_DNA"/>
</dbReference>